<dbReference type="PROSITE" id="PS00061">
    <property type="entry name" value="ADH_SHORT"/>
    <property type="match status" value="1"/>
</dbReference>
<dbReference type="AlphaFoldDB" id="A0A6J6RD40"/>
<evidence type="ECO:0000313" key="8">
    <source>
        <dbReference type="EMBL" id="CAB4857960.1"/>
    </source>
</evidence>
<dbReference type="Gene3D" id="3.40.50.720">
    <property type="entry name" value="NAD(P)-binding Rossmann-like Domain"/>
    <property type="match status" value="1"/>
</dbReference>
<gene>
    <name evidence="5" type="ORF">UFOPK2658_01096</name>
    <name evidence="6" type="ORF">UFOPK2880_00209</name>
    <name evidence="7" type="ORF">UFOPK3004_00236</name>
    <name evidence="8" type="ORF">UFOPK3304_00286</name>
    <name evidence="9" type="ORF">UFOPK3494_00827</name>
    <name evidence="10" type="ORF">UFOPK4134_01014</name>
</gene>
<evidence type="ECO:0000256" key="3">
    <source>
        <dbReference type="ARBA" id="ARBA00023002"/>
    </source>
</evidence>
<dbReference type="EMBL" id="CAFBLJ010000009">
    <property type="protein sequence ID" value="CAB4857960.1"/>
    <property type="molecule type" value="Genomic_DNA"/>
</dbReference>
<dbReference type="PANTHER" id="PTHR43618">
    <property type="entry name" value="7-ALPHA-HYDROXYSTEROID DEHYDROGENASE"/>
    <property type="match status" value="1"/>
</dbReference>
<reference evidence="5" key="1">
    <citation type="submission" date="2020-05" db="EMBL/GenBank/DDBJ databases">
        <authorList>
            <person name="Chiriac C."/>
            <person name="Salcher M."/>
            <person name="Ghai R."/>
            <person name="Kavagutti S V."/>
        </authorList>
    </citation>
    <scope>NUCLEOTIDE SEQUENCE</scope>
</reference>
<dbReference type="Pfam" id="PF13561">
    <property type="entry name" value="adh_short_C2"/>
    <property type="match status" value="1"/>
</dbReference>
<dbReference type="InterPro" id="IPR020904">
    <property type="entry name" value="Sc_DH/Rdtase_CS"/>
</dbReference>
<evidence type="ECO:0000256" key="1">
    <source>
        <dbReference type="ARBA" id="ARBA00006484"/>
    </source>
</evidence>
<evidence type="ECO:0000313" key="5">
    <source>
        <dbReference type="EMBL" id="CAB4721950.1"/>
    </source>
</evidence>
<dbReference type="SUPFAM" id="SSF51735">
    <property type="entry name" value="NAD(P)-binding Rossmann-fold domains"/>
    <property type="match status" value="1"/>
</dbReference>
<sequence>MSKEYPTPGELFSLEGDVAVVTGGGRGIGEGIARTLASAGAKVVVAARRVHEIEAVAAAIRADGGQAIAVETDVTSDEAMENLAKAAIKEFGKLSIWINNAGGSPARLPMTDLKREDWDACIALNLTAVWVGIRTAAKYMETGSIINISSGAGFGPVPGSAHYGAAKAAVNSLTLTACAELAPRIRVNGIAPGAVPTEIFKIALGVKNDEDLAEIESQWNIPMQRFGTLQDMGSAVLFLCSPGASWISGEMIRVSGGAKPR</sequence>
<evidence type="ECO:0000313" key="9">
    <source>
        <dbReference type="EMBL" id="CAB4898867.1"/>
    </source>
</evidence>
<dbReference type="SMART" id="SM00822">
    <property type="entry name" value="PKS_KR"/>
    <property type="match status" value="1"/>
</dbReference>
<comment type="similarity">
    <text evidence="1">Belongs to the short-chain dehydrogenases/reductases (SDR) family.</text>
</comment>
<keyword evidence="2" id="KW-0521">NADP</keyword>
<dbReference type="InterPro" id="IPR002347">
    <property type="entry name" value="SDR_fam"/>
</dbReference>
<dbReference type="PRINTS" id="PR00080">
    <property type="entry name" value="SDRFAMILY"/>
</dbReference>
<dbReference type="CDD" id="cd05233">
    <property type="entry name" value="SDR_c"/>
    <property type="match status" value="1"/>
</dbReference>
<organism evidence="5">
    <name type="scientific">freshwater metagenome</name>
    <dbReference type="NCBI Taxonomy" id="449393"/>
    <lineage>
        <taxon>unclassified sequences</taxon>
        <taxon>metagenomes</taxon>
        <taxon>ecological metagenomes</taxon>
    </lineage>
</organism>
<proteinExistence type="inferred from homology"/>
<dbReference type="PANTHER" id="PTHR43618:SF8">
    <property type="entry name" value="7ALPHA-HYDROXYSTEROID DEHYDROGENASE"/>
    <property type="match status" value="1"/>
</dbReference>
<evidence type="ECO:0000313" key="6">
    <source>
        <dbReference type="EMBL" id="CAB4762542.1"/>
    </source>
</evidence>
<protein>
    <submittedName>
        <fullName evidence="5">Unannotated protein</fullName>
    </submittedName>
</protein>
<accession>A0A6J6RD40</accession>
<dbReference type="NCBIfam" id="NF005559">
    <property type="entry name" value="PRK07231.1"/>
    <property type="match status" value="1"/>
</dbReference>
<dbReference type="InterPro" id="IPR052178">
    <property type="entry name" value="Sec_Metab_Biosynth_SDR"/>
</dbReference>
<dbReference type="EMBL" id="CAFBPS010000072">
    <property type="protein sequence ID" value="CAB5031313.1"/>
    <property type="molecule type" value="Genomic_DNA"/>
</dbReference>
<dbReference type="EMBL" id="CAFAAL010000010">
    <property type="protein sequence ID" value="CAB4794166.1"/>
    <property type="molecule type" value="Genomic_DNA"/>
</dbReference>
<dbReference type="EMBL" id="CAEZZP010000006">
    <property type="protein sequence ID" value="CAB4762542.1"/>
    <property type="molecule type" value="Genomic_DNA"/>
</dbReference>
<dbReference type="InterPro" id="IPR036291">
    <property type="entry name" value="NAD(P)-bd_dom_sf"/>
</dbReference>
<dbReference type="GO" id="GO:0016491">
    <property type="term" value="F:oxidoreductase activity"/>
    <property type="evidence" value="ECO:0007669"/>
    <property type="project" value="UniProtKB-KW"/>
</dbReference>
<keyword evidence="3" id="KW-0560">Oxidoreductase</keyword>
<dbReference type="FunFam" id="3.40.50.720:FF:000084">
    <property type="entry name" value="Short-chain dehydrogenase reductase"/>
    <property type="match status" value="1"/>
</dbReference>
<dbReference type="PRINTS" id="PR00081">
    <property type="entry name" value="GDHRDH"/>
</dbReference>
<evidence type="ECO:0000313" key="7">
    <source>
        <dbReference type="EMBL" id="CAB4794166.1"/>
    </source>
</evidence>
<dbReference type="EMBL" id="CAFBMF010000041">
    <property type="protein sequence ID" value="CAB4898867.1"/>
    <property type="molecule type" value="Genomic_DNA"/>
</dbReference>
<name>A0A6J6RD40_9ZZZZ</name>
<dbReference type="EMBL" id="CAEZYH010000043">
    <property type="protein sequence ID" value="CAB4721950.1"/>
    <property type="molecule type" value="Genomic_DNA"/>
</dbReference>
<evidence type="ECO:0000256" key="2">
    <source>
        <dbReference type="ARBA" id="ARBA00022857"/>
    </source>
</evidence>
<feature type="domain" description="Ketoreductase" evidence="4">
    <location>
        <begin position="17"/>
        <end position="199"/>
    </location>
</feature>
<evidence type="ECO:0000259" key="4">
    <source>
        <dbReference type="SMART" id="SM00822"/>
    </source>
</evidence>
<evidence type="ECO:0000313" key="10">
    <source>
        <dbReference type="EMBL" id="CAB5031313.1"/>
    </source>
</evidence>
<dbReference type="InterPro" id="IPR057326">
    <property type="entry name" value="KR_dom"/>
</dbReference>